<evidence type="ECO:0008006" key="4">
    <source>
        <dbReference type="Google" id="ProtNLM"/>
    </source>
</evidence>
<evidence type="ECO:0000313" key="3">
    <source>
        <dbReference type="Proteomes" id="UP000094067"/>
    </source>
</evidence>
<keyword evidence="1" id="KW-0479">Metal-binding</keyword>
<sequence length="40" mass="4764">MRIEELPDYWTCPRCGANLDNDEHCDCEEREDFKNDGDDN</sequence>
<dbReference type="AlphaFoldDB" id="A0A1E3A4N6"/>
<reference evidence="2 3" key="1">
    <citation type="submission" date="2016-07" db="EMBL/GenBank/DDBJ databases">
        <title>Characterization of isolates of Eisenbergiella tayi derived from blood cultures, using whole genome sequencing.</title>
        <authorList>
            <person name="Burdz T."/>
            <person name="Wiebe D."/>
            <person name="Huynh C."/>
            <person name="Bernard K."/>
        </authorList>
    </citation>
    <scope>NUCLEOTIDE SEQUENCE [LARGE SCALE GENOMIC DNA]</scope>
    <source>
        <strain evidence="2 3">NML 110608</strain>
    </source>
</reference>
<accession>A0A1E3A4N6</accession>
<dbReference type="Proteomes" id="UP000094067">
    <property type="component" value="Unassembled WGS sequence"/>
</dbReference>
<dbReference type="Gene3D" id="2.20.28.10">
    <property type="match status" value="1"/>
</dbReference>
<protein>
    <recommendedName>
        <fullName evidence="4">Rubredoxin-like domain-containing protein</fullName>
    </recommendedName>
</protein>
<evidence type="ECO:0000256" key="1">
    <source>
        <dbReference type="ARBA" id="ARBA00022723"/>
    </source>
</evidence>
<name>A0A1E3A4N6_9FIRM</name>
<evidence type="ECO:0000313" key="2">
    <source>
        <dbReference type="EMBL" id="ODM03186.1"/>
    </source>
</evidence>
<gene>
    <name evidence="2" type="ORF">BEI61_03980</name>
</gene>
<dbReference type="PROSITE" id="PS00202">
    <property type="entry name" value="RUBREDOXIN"/>
    <property type="match status" value="1"/>
</dbReference>
<dbReference type="EMBL" id="MCGH01000003">
    <property type="protein sequence ID" value="ODM03186.1"/>
    <property type="molecule type" value="Genomic_DNA"/>
</dbReference>
<dbReference type="InterPro" id="IPR018527">
    <property type="entry name" value="Rubredoxin_Fe_BS"/>
</dbReference>
<comment type="caution">
    <text evidence="2">The sequence shown here is derived from an EMBL/GenBank/DDBJ whole genome shotgun (WGS) entry which is preliminary data.</text>
</comment>
<dbReference type="RefSeq" id="WP_278336420.1">
    <property type="nucleotide sequence ID" value="NZ_MCGH01000003.1"/>
</dbReference>
<organism evidence="2 3">
    <name type="scientific">Eisenbergiella tayi</name>
    <dbReference type="NCBI Taxonomy" id="1432052"/>
    <lineage>
        <taxon>Bacteria</taxon>
        <taxon>Bacillati</taxon>
        <taxon>Bacillota</taxon>
        <taxon>Clostridia</taxon>
        <taxon>Lachnospirales</taxon>
        <taxon>Lachnospiraceae</taxon>
        <taxon>Eisenbergiella</taxon>
    </lineage>
</organism>
<proteinExistence type="predicted"/>
<dbReference type="GO" id="GO:0046872">
    <property type="term" value="F:metal ion binding"/>
    <property type="evidence" value="ECO:0007669"/>
    <property type="project" value="UniProtKB-KW"/>
</dbReference>
<dbReference type="SUPFAM" id="SSF57802">
    <property type="entry name" value="Rubredoxin-like"/>
    <property type="match status" value="1"/>
</dbReference>